<feature type="non-terminal residue" evidence="2">
    <location>
        <position position="1"/>
    </location>
</feature>
<dbReference type="Proteomes" id="UP000054321">
    <property type="component" value="Unassembled WGS sequence"/>
</dbReference>
<accession>A0A0C3GYS8</accession>
<dbReference type="PANTHER" id="PTHR24148:SF64">
    <property type="entry name" value="HETEROKARYON INCOMPATIBILITY DOMAIN-CONTAINING PROTEIN"/>
    <property type="match status" value="1"/>
</dbReference>
<dbReference type="InterPro" id="IPR010730">
    <property type="entry name" value="HET"/>
</dbReference>
<dbReference type="InterPro" id="IPR052895">
    <property type="entry name" value="HetReg/Transcr_Mod"/>
</dbReference>
<evidence type="ECO:0000313" key="3">
    <source>
        <dbReference type="Proteomes" id="UP000054321"/>
    </source>
</evidence>
<gene>
    <name evidence="2" type="ORF">OIDMADRAFT_73167</name>
</gene>
<evidence type="ECO:0000313" key="2">
    <source>
        <dbReference type="EMBL" id="KIM95421.1"/>
    </source>
</evidence>
<dbReference type="PANTHER" id="PTHR24148">
    <property type="entry name" value="ANKYRIN REPEAT DOMAIN-CONTAINING PROTEIN 39 HOMOLOG-RELATED"/>
    <property type="match status" value="1"/>
</dbReference>
<dbReference type="EMBL" id="KN832887">
    <property type="protein sequence ID" value="KIM95421.1"/>
    <property type="molecule type" value="Genomic_DNA"/>
</dbReference>
<reference evidence="2 3" key="1">
    <citation type="submission" date="2014-04" db="EMBL/GenBank/DDBJ databases">
        <authorList>
            <consortium name="DOE Joint Genome Institute"/>
            <person name="Kuo A."/>
            <person name="Martino E."/>
            <person name="Perotto S."/>
            <person name="Kohler A."/>
            <person name="Nagy L.G."/>
            <person name="Floudas D."/>
            <person name="Copeland A."/>
            <person name="Barry K.W."/>
            <person name="Cichocki N."/>
            <person name="Veneault-Fourrey C."/>
            <person name="LaButti K."/>
            <person name="Lindquist E.A."/>
            <person name="Lipzen A."/>
            <person name="Lundell T."/>
            <person name="Morin E."/>
            <person name="Murat C."/>
            <person name="Sun H."/>
            <person name="Tunlid A."/>
            <person name="Henrissat B."/>
            <person name="Grigoriev I.V."/>
            <person name="Hibbett D.S."/>
            <person name="Martin F."/>
            <person name="Nordberg H.P."/>
            <person name="Cantor M.N."/>
            <person name="Hua S.X."/>
        </authorList>
    </citation>
    <scope>NUCLEOTIDE SEQUENCE [LARGE SCALE GENOMIC DNA]</scope>
    <source>
        <strain evidence="2 3">Zn</strain>
    </source>
</reference>
<sequence>PFYIPKELYSAINALRSPVSECAFWADAICIDMSNLQERFNMIKLFRHIFMKSSRVCVWLGDEDSTSKRGMLFVQHRYEDSWNAVLSLMYRPWFSRTWVIQEVAVARKVTIFCGSDSVTWNEFEACISLLKMRSLLYPETYHIESLSACQLVNIIRNVFDRNDQEEIIAPRLSLQTLVTRLSSFQATDDRDRIFSLIGIACDTGVWSGDAHQDIIVSYEKSFAEVCDDFFLFCVGNSGSLDLLFQPWAPKECRNDIHAWICTTDMTPFGLYSGMPKPVRLNADSFVGLSGEPKLYNASGDIKAAEVQITTIDGSRILLCRGQRVDIIGETTAAAVSGIIPAEWFTLGMGSDTDIPEDFWRTLIADRDIQGHRPQHH</sequence>
<evidence type="ECO:0000259" key="1">
    <source>
        <dbReference type="Pfam" id="PF06985"/>
    </source>
</evidence>
<organism evidence="2 3">
    <name type="scientific">Oidiodendron maius (strain Zn)</name>
    <dbReference type="NCBI Taxonomy" id="913774"/>
    <lineage>
        <taxon>Eukaryota</taxon>
        <taxon>Fungi</taxon>
        <taxon>Dikarya</taxon>
        <taxon>Ascomycota</taxon>
        <taxon>Pezizomycotina</taxon>
        <taxon>Leotiomycetes</taxon>
        <taxon>Leotiomycetes incertae sedis</taxon>
        <taxon>Myxotrichaceae</taxon>
        <taxon>Oidiodendron</taxon>
    </lineage>
</organism>
<dbReference type="OrthoDB" id="3477286at2759"/>
<dbReference type="HOGENOM" id="CLU_736847_0_0_1"/>
<keyword evidence="3" id="KW-1185">Reference proteome</keyword>
<feature type="non-terminal residue" evidence="2">
    <location>
        <position position="376"/>
    </location>
</feature>
<protein>
    <recommendedName>
        <fullName evidence="1">Heterokaryon incompatibility domain-containing protein</fullName>
    </recommendedName>
</protein>
<dbReference type="AlphaFoldDB" id="A0A0C3GYS8"/>
<dbReference type="Pfam" id="PF06985">
    <property type="entry name" value="HET"/>
    <property type="match status" value="1"/>
</dbReference>
<name>A0A0C3GYS8_OIDMZ</name>
<reference evidence="3" key="2">
    <citation type="submission" date="2015-01" db="EMBL/GenBank/DDBJ databases">
        <title>Evolutionary Origins and Diversification of the Mycorrhizal Mutualists.</title>
        <authorList>
            <consortium name="DOE Joint Genome Institute"/>
            <consortium name="Mycorrhizal Genomics Consortium"/>
            <person name="Kohler A."/>
            <person name="Kuo A."/>
            <person name="Nagy L.G."/>
            <person name="Floudas D."/>
            <person name="Copeland A."/>
            <person name="Barry K.W."/>
            <person name="Cichocki N."/>
            <person name="Veneault-Fourrey C."/>
            <person name="LaButti K."/>
            <person name="Lindquist E.A."/>
            <person name="Lipzen A."/>
            <person name="Lundell T."/>
            <person name="Morin E."/>
            <person name="Murat C."/>
            <person name="Riley R."/>
            <person name="Ohm R."/>
            <person name="Sun H."/>
            <person name="Tunlid A."/>
            <person name="Henrissat B."/>
            <person name="Grigoriev I.V."/>
            <person name="Hibbett D.S."/>
            <person name="Martin F."/>
        </authorList>
    </citation>
    <scope>NUCLEOTIDE SEQUENCE [LARGE SCALE GENOMIC DNA]</scope>
    <source>
        <strain evidence="3">Zn</strain>
    </source>
</reference>
<proteinExistence type="predicted"/>
<dbReference type="STRING" id="913774.A0A0C3GYS8"/>
<feature type="domain" description="Heterokaryon incompatibility" evidence="1">
    <location>
        <begin position="3"/>
        <end position="102"/>
    </location>
</feature>
<dbReference type="InParanoid" id="A0A0C3GYS8"/>